<protein>
    <submittedName>
        <fullName evidence="1">Uncharacterized protein</fullName>
    </submittedName>
</protein>
<dbReference type="AlphaFoldDB" id="X1VQS9"/>
<dbReference type="EMBL" id="BARW01025719">
    <property type="protein sequence ID" value="GAJ11680.1"/>
    <property type="molecule type" value="Genomic_DNA"/>
</dbReference>
<name>X1VQS9_9ZZZZ</name>
<gene>
    <name evidence="1" type="ORF">S12H4_42091</name>
</gene>
<feature type="non-terminal residue" evidence="1">
    <location>
        <position position="109"/>
    </location>
</feature>
<proteinExistence type="predicted"/>
<evidence type="ECO:0000313" key="1">
    <source>
        <dbReference type="EMBL" id="GAJ11680.1"/>
    </source>
</evidence>
<accession>X1VQS9</accession>
<comment type="caution">
    <text evidence="1">The sequence shown here is derived from an EMBL/GenBank/DDBJ whole genome shotgun (WGS) entry which is preliminary data.</text>
</comment>
<organism evidence="1">
    <name type="scientific">marine sediment metagenome</name>
    <dbReference type="NCBI Taxonomy" id="412755"/>
    <lineage>
        <taxon>unclassified sequences</taxon>
        <taxon>metagenomes</taxon>
        <taxon>ecological metagenomes</taxon>
    </lineage>
</organism>
<reference evidence="1" key="1">
    <citation type="journal article" date="2014" name="Front. Microbiol.">
        <title>High frequency of phylogenetically diverse reductive dehalogenase-homologous genes in deep subseafloor sedimentary metagenomes.</title>
        <authorList>
            <person name="Kawai M."/>
            <person name="Futagami T."/>
            <person name="Toyoda A."/>
            <person name="Takaki Y."/>
            <person name="Nishi S."/>
            <person name="Hori S."/>
            <person name="Arai W."/>
            <person name="Tsubouchi T."/>
            <person name="Morono Y."/>
            <person name="Uchiyama I."/>
            <person name="Ito T."/>
            <person name="Fujiyama A."/>
            <person name="Inagaki F."/>
            <person name="Takami H."/>
        </authorList>
    </citation>
    <scope>NUCLEOTIDE SEQUENCE</scope>
    <source>
        <strain evidence="1">Expedition CK06-06</strain>
    </source>
</reference>
<sequence>MTTSHFNIFINREWMGNHLNAIKKKAGPRYSPKLNVELPIVDIFEGISRTPKFYQDIMQHYGQVVREFRELFKYKIEYLQELESKLEKESRSLLHLLKNIEEYNTTQIA</sequence>